<sequence length="404" mass="42851">MSRLVGIERELPATAPRVDAGRPQPALDPRDRRPGTRPESAAETRRSAGPRRSLHPWAWWGWALCAATAISLTLNPLMLLLCIGAVVAVVLARRTRAPWARSVRAYLLLAGFILAMRMFFQVVIGRMRSGTVLFTLPSWTAPDWLAGLHFGGPVTLDALLFTLNDTLRLAGILVCVGAANALANPRRALKSVPPALHQISTAVVIALSVAPQLIESGQRVRRARRLRASTSRGRGALRGLLVPVLEDSIERSMQLAASMESRGYGRTLSLQPLGRATATTLLGGMMLMVLGSFAVLGIPGATLLGVAGILVGLGLVVAGLRISGRRLAISHYRPDPWLPAETGAICCGLAAVALSLLLLQLAPGAMTPVTSPPQWPELHPLMPLTALALALPAVLTPAPSKDSL</sequence>
<reference evidence="8" key="1">
    <citation type="journal article" date="2019" name="Int. J. Syst. Evol. Microbiol.">
        <title>The Global Catalogue of Microorganisms (GCM) 10K type strain sequencing project: providing services to taxonomists for standard genome sequencing and annotation.</title>
        <authorList>
            <consortium name="The Broad Institute Genomics Platform"/>
            <consortium name="The Broad Institute Genome Sequencing Center for Infectious Disease"/>
            <person name="Wu L."/>
            <person name="Ma J."/>
        </authorList>
    </citation>
    <scope>NUCLEOTIDE SEQUENCE [LARGE SCALE GENOMIC DNA]</scope>
    <source>
        <strain evidence="8">CAIM 431</strain>
    </source>
</reference>
<keyword evidence="8" id="KW-1185">Reference proteome</keyword>
<evidence type="ECO:0000313" key="8">
    <source>
        <dbReference type="Proteomes" id="UP001597326"/>
    </source>
</evidence>
<keyword evidence="3 6" id="KW-1133">Transmembrane helix</keyword>
<dbReference type="PANTHER" id="PTHR33514:SF15">
    <property type="entry name" value="COBALT TRANSPORT PROTEIN"/>
    <property type="match status" value="1"/>
</dbReference>
<organism evidence="7 8">
    <name type="scientific">Luteococcus peritonei</name>
    <dbReference type="NCBI Taxonomy" id="88874"/>
    <lineage>
        <taxon>Bacteria</taxon>
        <taxon>Bacillati</taxon>
        <taxon>Actinomycetota</taxon>
        <taxon>Actinomycetes</taxon>
        <taxon>Propionibacteriales</taxon>
        <taxon>Propionibacteriaceae</taxon>
        <taxon>Luteococcus</taxon>
    </lineage>
</organism>
<dbReference type="EMBL" id="JBHUFZ010000003">
    <property type="protein sequence ID" value="MFD1888844.1"/>
    <property type="molecule type" value="Genomic_DNA"/>
</dbReference>
<proteinExistence type="predicted"/>
<dbReference type="Proteomes" id="UP001597326">
    <property type="component" value="Unassembled WGS sequence"/>
</dbReference>
<comment type="subcellular location">
    <subcellularLocation>
        <location evidence="1">Membrane</location>
        <topology evidence="1">Multi-pass membrane protein</topology>
    </subcellularLocation>
</comment>
<dbReference type="CDD" id="cd16914">
    <property type="entry name" value="EcfT"/>
    <property type="match status" value="1"/>
</dbReference>
<dbReference type="PANTHER" id="PTHR33514">
    <property type="entry name" value="PROTEIN ABCI12, CHLOROPLASTIC"/>
    <property type="match status" value="1"/>
</dbReference>
<feature type="transmembrane region" description="Helical" evidence="6">
    <location>
        <begin position="302"/>
        <end position="322"/>
    </location>
</feature>
<evidence type="ECO:0000256" key="2">
    <source>
        <dbReference type="ARBA" id="ARBA00022692"/>
    </source>
</evidence>
<keyword evidence="2 6" id="KW-0812">Transmembrane</keyword>
<gene>
    <name evidence="7" type="ORF">ACFSCS_01415</name>
</gene>
<evidence type="ECO:0000256" key="3">
    <source>
        <dbReference type="ARBA" id="ARBA00022989"/>
    </source>
</evidence>
<evidence type="ECO:0000313" key="7">
    <source>
        <dbReference type="EMBL" id="MFD1888844.1"/>
    </source>
</evidence>
<protein>
    <submittedName>
        <fullName evidence="7">Energy-coupling factor transporter transmembrane component T</fullName>
    </submittedName>
</protein>
<feature type="transmembrane region" description="Helical" evidence="6">
    <location>
        <begin position="343"/>
        <end position="361"/>
    </location>
</feature>
<dbReference type="InterPro" id="IPR003339">
    <property type="entry name" value="ABC/ECF_trnsptr_transmembrane"/>
</dbReference>
<dbReference type="RefSeq" id="WP_343871923.1">
    <property type="nucleotide sequence ID" value="NZ_BAAAIX010000003.1"/>
</dbReference>
<evidence type="ECO:0000256" key="1">
    <source>
        <dbReference type="ARBA" id="ARBA00004141"/>
    </source>
</evidence>
<accession>A0ABW4RT38</accession>
<comment type="caution">
    <text evidence="7">The sequence shown here is derived from an EMBL/GenBank/DDBJ whole genome shotgun (WGS) entry which is preliminary data.</text>
</comment>
<feature type="compositionally biased region" description="Basic and acidic residues" evidence="5">
    <location>
        <begin position="28"/>
        <end position="46"/>
    </location>
</feature>
<dbReference type="Pfam" id="PF02361">
    <property type="entry name" value="CbiQ"/>
    <property type="match status" value="1"/>
</dbReference>
<evidence type="ECO:0000256" key="6">
    <source>
        <dbReference type="SAM" id="Phobius"/>
    </source>
</evidence>
<name>A0ABW4RT38_9ACTN</name>
<feature type="transmembrane region" description="Helical" evidence="6">
    <location>
        <begin position="103"/>
        <end position="124"/>
    </location>
</feature>
<feature type="compositionally biased region" description="Basic and acidic residues" evidence="5">
    <location>
        <begin position="1"/>
        <end position="11"/>
    </location>
</feature>
<feature type="transmembrane region" description="Helical" evidence="6">
    <location>
        <begin position="59"/>
        <end position="91"/>
    </location>
</feature>
<keyword evidence="4 6" id="KW-0472">Membrane</keyword>
<evidence type="ECO:0000256" key="5">
    <source>
        <dbReference type="SAM" id="MobiDB-lite"/>
    </source>
</evidence>
<feature type="transmembrane region" description="Helical" evidence="6">
    <location>
        <begin position="276"/>
        <end position="296"/>
    </location>
</feature>
<feature type="region of interest" description="Disordered" evidence="5">
    <location>
        <begin position="1"/>
        <end position="48"/>
    </location>
</feature>
<evidence type="ECO:0000256" key="4">
    <source>
        <dbReference type="ARBA" id="ARBA00023136"/>
    </source>
</evidence>